<dbReference type="GO" id="GO:0005829">
    <property type="term" value="C:cytosol"/>
    <property type="evidence" value="ECO:0007669"/>
    <property type="project" value="TreeGrafter"/>
</dbReference>
<protein>
    <submittedName>
        <fullName evidence="3">Aldo/keto reductase</fullName>
    </submittedName>
</protein>
<dbReference type="InterPro" id="IPR036812">
    <property type="entry name" value="NAD(P)_OxRdtase_dom_sf"/>
</dbReference>
<dbReference type="FunFam" id="3.20.20.100:FF:000004">
    <property type="entry name" value="Oxidoreductase, aldo/keto reductase"/>
    <property type="match status" value="1"/>
</dbReference>
<dbReference type="PRINTS" id="PR00069">
    <property type="entry name" value="ALDKETRDTASE"/>
</dbReference>
<organism evidence="3 4">
    <name type="scientific">Acinetobacter amyesii</name>
    <dbReference type="NCBI Taxonomy" id="2942470"/>
    <lineage>
        <taxon>Bacteria</taxon>
        <taxon>Pseudomonadati</taxon>
        <taxon>Pseudomonadota</taxon>
        <taxon>Gammaproteobacteria</taxon>
        <taxon>Moraxellales</taxon>
        <taxon>Moraxellaceae</taxon>
        <taxon>Acinetobacter</taxon>
    </lineage>
</organism>
<dbReference type="PANTHER" id="PTHR43364">
    <property type="entry name" value="NADH-SPECIFIC METHYLGLYOXAL REDUCTASE-RELATED"/>
    <property type="match status" value="1"/>
</dbReference>
<dbReference type="RefSeq" id="WP_078188683.1">
    <property type="nucleotide sequence ID" value="NZ_JAMCOZ010000010.1"/>
</dbReference>
<dbReference type="InterPro" id="IPR023210">
    <property type="entry name" value="NADP_OxRdtase_dom"/>
</dbReference>
<dbReference type="SUPFAM" id="SSF51430">
    <property type="entry name" value="NAD(P)-linked oxidoreductase"/>
    <property type="match status" value="1"/>
</dbReference>
<dbReference type="Proteomes" id="UP000191160">
    <property type="component" value="Unassembled WGS sequence"/>
</dbReference>
<dbReference type="Pfam" id="PF00248">
    <property type="entry name" value="Aldo_ket_red"/>
    <property type="match status" value="1"/>
</dbReference>
<accession>A0A1T1H601</accession>
<comment type="caution">
    <text evidence="3">The sequence shown here is derived from an EMBL/GenBank/DDBJ whole genome shotgun (WGS) entry which is preliminary data.</text>
</comment>
<dbReference type="CDD" id="cd19091">
    <property type="entry name" value="AKR_PsAKR"/>
    <property type="match status" value="1"/>
</dbReference>
<keyword evidence="1" id="KW-0560">Oxidoreductase</keyword>
<dbReference type="AlphaFoldDB" id="A0A1T1H601"/>
<evidence type="ECO:0000256" key="1">
    <source>
        <dbReference type="ARBA" id="ARBA00023002"/>
    </source>
</evidence>
<dbReference type="InterPro" id="IPR050523">
    <property type="entry name" value="AKR_Detox_Biosynth"/>
</dbReference>
<feature type="domain" description="NADP-dependent oxidoreductase" evidence="2">
    <location>
        <begin position="17"/>
        <end position="319"/>
    </location>
</feature>
<keyword evidence="4" id="KW-1185">Reference proteome</keyword>
<dbReference type="Gene3D" id="3.20.20.100">
    <property type="entry name" value="NADP-dependent oxidoreductase domain"/>
    <property type="match status" value="1"/>
</dbReference>
<reference evidence="3 4" key="1">
    <citation type="submission" date="2017-02" db="EMBL/GenBank/DDBJ databases">
        <title>Acinetobacter sp. ANC 4945, whole genome shotgun sequencing project.</title>
        <authorList>
            <person name="Radolfova-Krizova L."/>
            <person name="Al Atrouni A."/>
            <person name="Nemec A."/>
        </authorList>
    </citation>
    <scope>NUCLEOTIDE SEQUENCE [LARGE SCALE GENOMIC DNA]</scope>
    <source>
        <strain evidence="3 4">ANC 4945</strain>
    </source>
</reference>
<dbReference type="EMBL" id="MVKX01000001">
    <property type="protein sequence ID" value="OOV85278.1"/>
    <property type="molecule type" value="Genomic_DNA"/>
</dbReference>
<name>A0A1T1H601_9GAMM</name>
<dbReference type="InterPro" id="IPR020471">
    <property type="entry name" value="AKR"/>
</dbReference>
<dbReference type="PANTHER" id="PTHR43364:SF18">
    <property type="entry name" value="OXIDOREDUCTASE"/>
    <property type="match status" value="1"/>
</dbReference>
<evidence type="ECO:0000313" key="3">
    <source>
        <dbReference type="EMBL" id="OOV85278.1"/>
    </source>
</evidence>
<sequence>MNYHNLGQSGLKVSEFGFGAGTFGGQGPIFSAWGQASLNDAQRMIDLCIDQGVNYFDTADAYSNGASEQMLGALLQSKRQEVIISTKVGIRLNDGINQGGYSRSYLIQAVEASLKRLGTDYIDVLQLHQFDSTTPLEQLMRSLDDLVRSGKVRYIGASNFSGWQLMKAQTIAQQQGYEKLSVHQVYYSLIGRDYEWELMPAQHDQQIGAVVWSPLGWGRLTGKFDREHAIPKQSRLHKTEQFAPLVQHEKLFAVLDVMQEIAMETEHSIPQIALNWLKTRPTVSSILIGARNERQLLDNLAAKEWSLSVEQLARLDAVSAVYPPYPYYPYWNGQFTEKNPTLVTSAFISEHTAE</sequence>
<proteinExistence type="predicted"/>
<dbReference type="GO" id="GO:0016491">
    <property type="term" value="F:oxidoreductase activity"/>
    <property type="evidence" value="ECO:0007669"/>
    <property type="project" value="UniProtKB-KW"/>
</dbReference>
<gene>
    <name evidence="3" type="ORF">B1202_01095</name>
</gene>
<evidence type="ECO:0000313" key="4">
    <source>
        <dbReference type="Proteomes" id="UP000191160"/>
    </source>
</evidence>
<evidence type="ECO:0000259" key="2">
    <source>
        <dbReference type="Pfam" id="PF00248"/>
    </source>
</evidence>